<dbReference type="VEuPathDB" id="AmoebaDB:NfTy_061360"/>
<accession>A0A6A5BE97</accession>
<dbReference type="RefSeq" id="XP_044557115.1">
    <property type="nucleotide sequence ID" value="XM_044713248.1"/>
</dbReference>
<evidence type="ECO:0000256" key="1">
    <source>
        <dbReference type="ARBA" id="ARBA00004656"/>
    </source>
</evidence>
<reference evidence="5 6" key="1">
    <citation type="journal article" date="2019" name="Sci. Rep.">
        <title>Nanopore sequencing improves the draft genome of the human pathogenic amoeba Naegleria fowleri.</title>
        <authorList>
            <person name="Liechti N."/>
            <person name="Schurch N."/>
            <person name="Bruggmann R."/>
            <person name="Wittwer M."/>
        </authorList>
    </citation>
    <scope>NUCLEOTIDE SEQUENCE [LARGE SCALE GENOMIC DNA]</scope>
    <source>
        <strain evidence="5 6">ATCC 30894</strain>
    </source>
</reference>
<sequence length="1549" mass="179029">MSSEHQKDDQLEASHPNLLLQDGYFHKCGKGATGSLFKRRFFRLYENRIEYCTSPKDKKIKGECKISDVLRIEDAFHGPQNYRSYGLSIITPKRTYKVCFEDDATRQMFKDIMTRLIDKQSEMEDRLHEEEEEEGSEENTLTTDSSEIGDENNGENDDIDLDDNFDEEFEENPLYGKYMESSSEWEANLSFNRIKNFPDSSLKEHIGSFQSDDNVFSSDELISPRHDLFSGTPPSSQTLEEFKKEDWSDNSENHEDVTHVRPSKKQLEETNSIFEEEEVLISKGSHFEIQTKILFPEKDEMELIEEEEKVRKLSSKDEHKTLLAEDHLNIGSTKNFSEKMTENHESEIYWSGVVKKIVKVLKNVKIDDRSLVITNGGIYLLGTKSRGFEFKTRVGFDDISCILINAYESEDNDTISIQLSNPTINNGHDMLLSFQEKTKEKFLNHLKYAYERMIHKQLVIHAVDDVTLYSRCKKGDKKPAPVPISKEDIITSSDNDFAKLVSYSEWRTIFRRYGDKRVCFSEEAASTAKKTFYVVTNMAVIKTLDTKVERRVDLQDITEIWIDSAVKDSFLLKVPSEYDFLINNIQKRVEAIQCIQEELNKLNVEFKVIQTANVQEKGQLKKTQAYRMKMKRQKDPKKVRERLLQAVKSKDLNQLEKAIISARVANLTNDKLYSLCEQQVKNIKDATVVKEEMEEAFNSQNLKKMRDLLKQAELLRPHLTQLIHIMTPKYTEIVNTKLFKKKMEQAINNKDYKSMKEIFAKALQVGLDKEVEKYKREYDANIQKDNLRELLAQSTANRDGDAIRLILLHAKSLGIEHEKPFQEAKNTITQCKEETRMKRRLLMAVDEANETGNVESVKALIIEAKNLLTSTSSALHNVIENSVKEMEKIKQRVKVRQAMEEAILRKDKVALEEIIELNKNDDKLDLSRAYNCLELIQVDREQEQLAVIYKLEETLDSYIVMFENEPTEENQQKLLQATYEAERFGELSDLVVSARNLIHKKNMQAKRRERKILSIKHRLTQGIKERDIEALEIVLEEGPSFPELEDEVQIAKQMLTELYLHLHAKENLMASPISKNASETQSTKELEAFLKNAQQSLGTVEKTVELKLDFEDLLERGDVVALAKFLYKNQNVLSKEEIEKASSVMEELSKPAEQKEESVKTRPISSNYLISALHSNIMNLLRSCDSDILDPATGRYIVHLFPFGEVIVKNITSILYQDTRRLYWIKERTPYDVFKNLQSSAVQEMLREFEALDAVQQLPQDNFGRSASLLLIQFFLDSDFFVYAANQLLHDETYLLECYEKSSPLVQGQYRDEVVGVFSLLNQFDFRFGLRSERMSTTPVSEFSAALSPSTSSPLDTMSLHPILQLKEAVKSIVQFFFIKKSVEKLDLIDIGNGAKYVELDGLVRKKLFYALMDVFLKGFKSFSIFKTYHLWNVIEEAARLKQFSAVDIGGIGIPLAVEKVNKIVEERLMHKQLSNIEDLKFRAFLCYSLNDHQLSYFVQSIFREQDLLANYYEPDALVRNQGIKEKVVALLSKLDSLPFHLSLTSELL</sequence>
<protein>
    <recommendedName>
        <fullName evidence="4">RUN domain-containing protein</fullName>
    </recommendedName>
</protein>
<dbReference type="GeneID" id="68116520"/>
<dbReference type="GO" id="GO:0031410">
    <property type="term" value="C:cytoplasmic vesicle"/>
    <property type="evidence" value="ECO:0007669"/>
    <property type="project" value="TreeGrafter"/>
</dbReference>
<gene>
    <name evidence="5" type="ORF">FDP41_009303</name>
</gene>
<dbReference type="SMART" id="SM00593">
    <property type="entry name" value="RUN"/>
    <property type="match status" value="1"/>
</dbReference>
<dbReference type="EMBL" id="VFQX01000068">
    <property type="protein sequence ID" value="KAF0972400.1"/>
    <property type="molecule type" value="Genomic_DNA"/>
</dbReference>
<dbReference type="PANTHER" id="PTHR15591:SF13">
    <property type="entry name" value="RUN DOMAIN-CONTAINING PROTEIN"/>
    <property type="match status" value="1"/>
</dbReference>
<dbReference type="VEuPathDB" id="AmoebaDB:NF0048440"/>
<dbReference type="GO" id="GO:0005765">
    <property type="term" value="C:lysosomal membrane"/>
    <property type="evidence" value="ECO:0007669"/>
    <property type="project" value="UniProtKB-SubCell"/>
</dbReference>
<dbReference type="VEuPathDB" id="AmoebaDB:NF0096580"/>
<evidence type="ECO:0000313" key="5">
    <source>
        <dbReference type="EMBL" id="KAF0972400.1"/>
    </source>
</evidence>
<feature type="compositionally biased region" description="Basic and acidic residues" evidence="3">
    <location>
        <begin position="240"/>
        <end position="259"/>
    </location>
</feature>
<dbReference type="Pfam" id="PF02759">
    <property type="entry name" value="RUN"/>
    <property type="match status" value="1"/>
</dbReference>
<dbReference type="SMART" id="SM00233">
    <property type="entry name" value="PH"/>
    <property type="match status" value="1"/>
</dbReference>
<dbReference type="SUPFAM" id="SSF140741">
    <property type="entry name" value="RUN domain-like"/>
    <property type="match status" value="1"/>
</dbReference>
<dbReference type="InterPro" id="IPR047343">
    <property type="entry name" value="RUSC1_2"/>
</dbReference>
<feature type="compositionally biased region" description="Acidic residues" evidence="3">
    <location>
        <begin position="147"/>
        <end position="163"/>
    </location>
</feature>
<dbReference type="OMA" id="WIKERTP"/>
<evidence type="ECO:0000256" key="2">
    <source>
        <dbReference type="ARBA" id="ARBA00023228"/>
    </source>
</evidence>
<dbReference type="Gene3D" id="2.30.29.30">
    <property type="entry name" value="Pleckstrin-homology domain (PH domain)/Phosphotyrosine-binding domain (PTB)"/>
    <property type="match status" value="1"/>
</dbReference>
<dbReference type="OrthoDB" id="10068328at2759"/>
<dbReference type="SUPFAM" id="SSF50729">
    <property type="entry name" value="PH domain-like"/>
    <property type="match status" value="1"/>
</dbReference>
<dbReference type="InterPro" id="IPR011993">
    <property type="entry name" value="PH-like_dom_sf"/>
</dbReference>
<dbReference type="InterPro" id="IPR004012">
    <property type="entry name" value="Run_dom"/>
</dbReference>
<name>A0A6A5BE97_NAEFO</name>
<proteinExistence type="predicted"/>
<feature type="region of interest" description="Disordered" evidence="3">
    <location>
        <begin position="225"/>
        <end position="265"/>
    </location>
</feature>
<evidence type="ECO:0000256" key="3">
    <source>
        <dbReference type="SAM" id="MobiDB-lite"/>
    </source>
</evidence>
<comment type="subcellular location">
    <subcellularLocation>
        <location evidence="1">Lysosome membrane</location>
    </subcellularLocation>
</comment>
<dbReference type="CDD" id="cd17671">
    <property type="entry name" value="RUN"/>
    <property type="match status" value="1"/>
</dbReference>
<evidence type="ECO:0000313" key="6">
    <source>
        <dbReference type="Proteomes" id="UP000444721"/>
    </source>
</evidence>
<dbReference type="InterPro" id="IPR037213">
    <property type="entry name" value="Run_dom_sf"/>
</dbReference>
<comment type="caution">
    <text evidence="5">The sequence shown here is derived from an EMBL/GenBank/DDBJ whole genome shotgun (WGS) entry which is preliminary data.</text>
</comment>
<feature type="domain" description="RUN" evidence="4">
    <location>
        <begin position="1399"/>
        <end position="1547"/>
    </location>
</feature>
<keyword evidence="2" id="KW-0458">Lysosome</keyword>
<dbReference type="Pfam" id="PF00169">
    <property type="entry name" value="PH"/>
    <property type="match status" value="1"/>
</dbReference>
<dbReference type="PROSITE" id="PS50826">
    <property type="entry name" value="RUN"/>
    <property type="match status" value="1"/>
</dbReference>
<evidence type="ECO:0000259" key="4">
    <source>
        <dbReference type="PROSITE" id="PS50826"/>
    </source>
</evidence>
<dbReference type="Gene3D" id="1.20.58.900">
    <property type="match status" value="1"/>
</dbReference>
<keyword evidence="6" id="KW-1185">Reference proteome</keyword>
<dbReference type="InterPro" id="IPR001849">
    <property type="entry name" value="PH_domain"/>
</dbReference>
<dbReference type="Proteomes" id="UP000444721">
    <property type="component" value="Unassembled WGS sequence"/>
</dbReference>
<organism evidence="5 6">
    <name type="scientific">Naegleria fowleri</name>
    <name type="common">Brain eating amoeba</name>
    <dbReference type="NCBI Taxonomy" id="5763"/>
    <lineage>
        <taxon>Eukaryota</taxon>
        <taxon>Discoba</taxon>
        <taxon>Heterolobosea</taxon>
        <taxon>Tetramitia</taxon>
        <taxon>Eutetramitia</taxon>
        <taxon>Vahlkampfiidae</taxon>
        <taxon>Naegleria</taxon>
    </lineage>
</organism>
<dbReference type="PANTHER" id="PTHR15591">
    <property type="entry name" value="RUN AND SH3 DOMAIN CONTAINING"/>
    <property type="match status" value="1"/>
</dbReference>
<dbReference type="VEuPathDB" id="AmoebaDB:FDP41_009303"/>
<dbReference type="CDD" id="cd00821">
    <property type="entry name" value="PH"/>
    <property type="match status" value="1"/>
</dbReference>
<feature type="region of interest" description="Disordered" evidence="3">
    <location>
        <begin position="123"/>
        <end position="163"/>
    </location>
</feature>